<dbReference type="CDD" id="cd02440">
    <property type="entry name" value="AdoMet_MTases"/>
    <property type="match status" value="1"/>
</dbReference>
<evidence type="ECO:0000313" key="3">
    <source>
        <dbReference type="EMBL" id="RCS57055.1"/>
    </source>
</evidence>
<dbReference type="GO" id="GO:0008168">
    <property type="term" value="F:methyltransferase activity"/>
    <property type="evidence" value="ECO:0007669"/>
    <property type="project" value="UniProtKB-KW"/>
</dbReference>
<dbReference type="EMBL" id="QPGB01000004">
    <property type="protein sequence ID" value="RCS57055.1"/>
    <property type="molecule type" value="Genomic_DNA"/>
</dbReference>
<dbReference type="AlphaFoldDB" id="A0A368L0T3"/>
<dbReference type="RefSeq" id="WP_114403197.1">
    <property type="nucleotide sequence ID" value="NZ_QPGB01000004.1"/>
</dbReference>
<organism evidence="3 4">
    <name type="scientific">Parvibium lacunae</name>
    <dbReference type="NCBI Taxonomy" id="1888893"/>
    <lineage>
        <taxon>Bacteria</taxon>
        <taxon>Pseudomonadati</taxon>
        <taxon>Pseudomonadota</taxon>
        <taxon>Betaproteobacteria</taxon>
        <taxon>Burkholderiales</taxon>
        <taxon>Alcaligenaceae</taxon>
        <taxon>Parvibium</taxon>
    </lineage>
</organism>
<dbReference type="GO" id="GO:0032259">
    <property type="term" value="P:methylation"/>
    <property type="evidence" value="ECO:0007669"/>
    <property type="project" value="UniProtKB-KW"/>
</dbReference>
<comment type="caution">
    <text evidence="3">The sequence shown here is derived from an EMBL/GenBank/DDBJ whole genome shotgun (WGS) entry which is preliminary data.</text>
</comment>
<sequence length="331" mass="36581">MAVTPPHPSAPPTAVTSPMMAQIDEEAALQYFDQGLYGDLDWEGTLDFMTRRYIQPLQHVLQPEASAERALAGLTLADCGAGFGWLSFAWLKAGGEQAILIEPDARRLRAAQAIAKHLGLLPRCTFLNTRMQDAPLADYAVDVAASVECLEHVGRPSIAACINTLCRLPKQAVLLTTPNARFPIIAHDSRLPAAHWLPKSLRQRYAGWFGRAKQEEGNDFLRPADLRPLQQHFKPTTRYQTFGTFREFLAFYPHYLPYGPQAQRQRTAPSWALRTLVKVTGSLFGTGAWRWSPNLANIWLRDPPLTGSPASPRDIPAGPVNSPSNGEQAHG</sequence>
<accession>A0A368L0T3</accession>
<feature type="region of interest" description="Disordered" evidence="1">
    <location>
        <begin position="306"/>
        <end position="331"/>
    </location>
</feature>
<feature type="compositionally biased region" description="Polar residues" evidence="1">
    <location>
        <begin position="321"/>
        <end position="331"/>
    </location>
</feature>
<evidence type="ECO:0000259" key="2">
    <source>
        <dbReference type="Pfam" id="PF13649"/>
    </source>
</evidence>
<name>A0A368L0T3_9BURK</name>
<dbReference type="OrthoDB" id="7260171at2"/>
<dbReference type="Pfam" id="PF13649">
    <property type="entry name" value="Methyltransf_25"/>
    <property type="match status" value="1"/>
</dbReference>
<keyword evidence="3" id="KW-0489">Methyltransferase</keyword>
<proteinExistence type="predicted"/>
<gene>
    <name evidence="3" type="ORF">DU000_09620</name>
</gene>
<reference evidence="3 4" key="1">
    <citation type="journal article" date="2018" name="Int. J. Syst. Evol. Microbiol.">
        <title>Parvibium lacunae gen. nov., sp. nov., a new member of the family Alcaligenaceae isolated from a freshwater pond.</title>
        <authorList>
            <person name="Chen W.M."/>
            <person name="Xie P.B."/>
            <person name="Hsu M.Y."/>
            <person name="Sheu S.Y."/>
        </authorList>
    </citation>
    <scope>NUCLEOTIDE SEQUENCE [LARGE SCALE GENOMIC DNA]</scope>
    <source>
        <strain evidence="3 4">KMB9</strain>
    </source>
</reference>
<keyword evidence="4" id="KW-1185">Reference proteome</keyword>
<feature type="domain" description="Methyltransferase" evidence="2">
    <location>
        <begin position="78"/>
        <end position="168"/>
    </location>
</feature>
<dbReference type="Gene3D" id="3.40.50.150">
    <property type="entry name" value="Vaccinia Virus protein VP39"/>
    <property type="match status" value="1"/>
</dbReference>
<evidence type="ECO:0000313" key="4">
    <source>
        <dbReference type="Proteomes" id="UP000252357"/>
    </source>
</evidence>
<protein>
    <submittedName>
        <fullName evidence="3">Class I SAM-dependent methyltransferase</fullName>
    </submittedName>
</protein>
<dbReference type="Proteomes" id="UP000252357">
    <property type="component" value="Unassembled WGS sequence"/>
</dbReference>
<evidence type="ECO:0000256" key="1">
    <source>
        <dbReference type="SAM" id="MobiDB-lite"/>
    </source>
</evidence>
<dbReference type="SUPFAM" id="SSF53335">
    <property type="entry name" value="S-adenosyl-L-methionine-dependent methyltransferases"/>
    <property type="match status" value="1"/>
</dbReference>
<dbReference type="InterPro" id="IPR029063">
    <property type="entry name" value="SAM-dependent_MTases_sf"/>
</dbReference>
<keyword evidence="3" id="KW-0808">Transferase</keyword>
<dbReference type="InterPro" id="IPR041698">
    <property type="entry name" value="Methyltransf_25"/>
</dbReference>